<dbReference type="PANTHER" id="PTHR21523:SF38">
    <property type="entry name" value="MLT-TEN (MLT-10) RELATED"/>
    <property type="match status" value="1"/>
</dbReference>
<sequence length="296" mass="33189">MDLSAKQKRDIKEHGFAYLEPFQFQLLYDDIFQNGEMNIYANMSEVEREERSEISIRYLASITNDTLSNKIRQKRVSNPFPKQTKKLDENFQRINQKEEATDNSSPKTESNVLRPFAFANFIAQGAALEAYVLSPSAFIAEILAPQSLITFALSPRAFNGVVLSPSALIARVLSPTAFKAEVLSPRALNAVVLSPEALAVEILTPHAIEPRILSPEVLVIDILNPAILEPHILSDEKIGVMILSPTVLSPQILSKRNMIVEILSPEFFGTNLEHDGPKEERRNNENMELHDVQNIL</sequence>
<dbReference type="PANTHER" id="PTHR21523">
    <property type="match status" value="1"/>
</dbReference>
<reference evidence="4" key="1">
    <citation type="submission" date="2017-02" db="UniProtKB">
        <authorList>
            <consortium name="WormBaseParasite"/>
        </authorList>
    </citation>
    <scope>IDENTIFICATION</scope>
</reference>
<dbReference type="AlphaFoldDB" id="A0A0N4UCD8"/>
<dbReference type="OrthoDB" id="5866216at2759"/>
<dbReference type="Proteomes" id="UP000274756">
    <property type="component" value="Unassembled WGS sequence"/>
</dbReference>
<organism evidence="2 4">
    <name type="scientific">Dracunculus medinensis</name>
    <name type="common">Guinea worm</name>
    <dbReference type="NCBI Taxonomy" id="318479"/>
    <lineage>
        <taxon>Eukaryota</taxon>
        <taxon>Metazoa</taxon>
        <taxon>Ecdysozoa</taxon>
        <taxon>Nematoda</taxon>
        <taxon>Chromadorea</taxon>
        <taxon>Rhabditida</taxon>
        <taxon>Spirurina</taxon>
        <taxon>Dracunculoidea</taxon>
        <taxon>Dracunculidae</taxon>
        <taxon>Dracunculus</taxon>
    </lineage>
</organism>
<keyword evidence="3" id="KW-1185">Reference proteome</keyword>
<evidence type="ECO:0000313" key="3">
    <source>
        <dbReference type="Proteomes" id="UP000274756"/>
    </source>
</evidence>
<reference evidence="1 3" key="2">
    <citation type="submission" date="2018-11" db="EMBL/GenBank/DDBJ databases">
        <authorList>
            <consortium name="Pathogen Informatics"/>
        </authorList>
    </citation>
    <scope>NUCLEOTIDE SEQUENCE [LARGE SCALE GENOMIC DNA]</scope>
</reference>
<evidence type="ECO:0000313" key="4">
    <source>
        <dbReference type="WBParaSite" id="DME_0000492801-mRNA-1"/>
    </source>
</evidence>
<protein>
    <submittedName>
        <fullName evidence="1 4">Uncharacterized protein</fullName>
    </submittedName>
</protein>
<dbReference type="WBParaSite" id="DME_0000492801-mRNA-1">
    <property type="protein sequence ID" value="DME_0000492801-mRNA-1"/>
    <property type="gene ID" value="DME_0000492801"/>
</dbReference>
<dbReference type="EMBL" id="UYYG01000004">
    <property type="protein sequence ID" value="VDN50576.1"/>
    <property type="molecule type" value="Genomic_DNA"/>
</dbReference>
<evidence type="ECO:0000313" key="2">
    <source>
        <dbReference type="Proteomes" id="UP000038040"/>
    </source>
</evidence>
<dbReference type="STRING" id="318479.A0A0N4UCD8"/>
<accession>A0A0N4UCD8</accession>
<evidence type="ECO:0000313" key="1">
    <source>
        <dbReference type="EMBL" id="VDN50576.1"/>
    </source>
</evidence>
<dbReference type="Proteomes" id="UP000038040">
    <property type="component" value="Unplaced"/>
</dbReference>
<name>A0A0N4UCD8_DRAME</name>
<proteinExistence type="predicted"/>
<gene>
    <name evidence="1" type="ORF">DME_LOCUS549</name>
</gene>